<dbReference type="InterPro" id="IPR011006">
    <property type="entry name" value="CheY-like_superfamily"/>
</dbReference>
<protein>
    <submittedName>
        <fullName evidence="2">Unannotated protein</fullName>
    </submittedName>
</protein>
<dbReference type="GO" id="GO:0000160">
    <property type="term" value="P:phosphorelay signal transduction system"/>
    <property type="evidence" value="ECO:0007669"/>
    <property type="project" value="InterPro"/>
</dbReference>
<dbReference type="Gene3D" id="3.40.50.2300">
    <property type="match status" value="1"/>
</dbReference>
<reference evidence="2" key="1">
    <citation type="submission" date="2020-05" db="EMBL/GenBank/DDBJ databases">
        <authorList>
            <person name="Chiriac C."/>
            <person name="Salcher M."/>
            <person name="Ghai R."/>
            <person name="Kavagutti S V."/>
        </authorList>
    </citation>
    <scope>NUCLEOTIDE SEQUENCE</scope>
</reference>
<dbReference type="PROSITE" id="PS50110">
    <property type="entry name" value="RESPONSE_REGULATORY"/>
    <property type="match status" value="1"/>
</dbReference>
<accession>A0A6J6J0G4</accession>
<dbReference type="EMBL" id="CAEZVS010000013">
    <property type="protein sequence ID" value="CAB4630321.1"/>
    <property type="molecule type" value="Genomic_DNA"/>
</dbReference>
<proteinExistence type="predicted"/>
<evidence type="ECO:0000313" key="2">
    <source>
        <dbReference type="EMBL" id="CAB4630321.1"/>
    </source>
</evidence>
<name>A0A6J6J0G4_9ZZZZ</name>
<evidence type="ECO:0000259" key="1">
    <source>
        <dbReference type="PROSITE" id="PS50110"/>
    </source>
</evidence>
<feature type="domain" description="Response regulatory" evidence="1">
    <location>
        <begin position="6"/>
        <end position="125"/>
    </location>
</feature>
<dbReference type="SUPFAM" id="SSF52172">
    <property type="entry name" value="CheY-like"/>
    <property type="match status" value="1"/>
</dbReference>
<organism evidence="2">
    <name type="scientific">freshwater metagenome</name>
    <dbReference type="NCBI Taxonomy" id="449393"/>
    <lineage>
        <taxon>unclassified sequences</taxon>
        <taxon>metagenomes</taxon>
        <taxon>ecological metagenomes</taxon>
    </lineage>
</organism>
<sequence>MPETIRIGLLDTDEDVRFGRKLLFTSLPNAEVVFDSDGASSDLEPIQDSLIDVLVIDQKLAAGPGVDFYSSLRKLTGIKQAPPAILTASFNQPSLMLEALEAGILDVVAIEQGAKALVDAVTRAGSAANSHNLAELNRMLSSQPRVRAIDLNFVSLVDQLPEKLASNLRRLKTIWQKADMTKLESYDLNSLKELVARLPVANASELVLALNRSGLLDE</sequence>
<dbReference type="InterPro" id="IPR001789">
    <property type="entry name" value="Sig_transdc_resp-reg_receiver"/>
</dbReference>
<dbReference type="AlphaFoldDB" id="A0A6J6J0G4"/>
<gene>
    <name evidence="2" type="ORF">UFOPK2106_00195</name>
</gene>